<dbReference type="GO" id="GO:0003677">
    <property type="term" value="F:DNA binding"/>
    <property type="evidence" value="ECO:0007669"/>
    <property type="project" value="UniProtKB-KW"/>
</dbReference>
<sequence>MDAIGSVMNVTRKEKVNLQPIQENQLDDNQNLSESDSKAGENSGLMNRMRLNDNKAGMDGLDKEKINQVILEASKGSRFYENERKKEQQMNKRIEEQKIKLQQITESQLKQGIIEADKLLDEFENTRDLSKTIVHIDMDAFYAAVEMKDNPALKDKPMAVGGNSMLSTSNYHARKYGVRAAMPGFIGKKLCPELVIVPTHFDRYTEISKQVREVLAEYDPNFSPMSLDEAYLDMTEHFEKRFHLSEYERTVVCRKTDGCSKTECNCDLNLKLKPLLLYHELSRHNSSPSTNTAVKTDHSSEKLSTTTCPLCGKPYPDYHLVTFGMSPDDSVNEMRAKIEQKTGLTASAGIAPNTMLAKVCSDKNKPNGQYRILPDRDTVMEFITDLPTRKISGIGKVSETMLNALGVYTCKDLYEQRALLYHLYSPISFNYFMRICLGIGSTFVER</sequence>
<evidence type="ECO:0000256" key="15">
    <source>
        <dbReference type="ARBA" id="ARBA00022932"/>
    </source>
</evidence>
<evidence type="ECO:0000256" key="16">
    <source>
        <dbReference type="ARBA" id="ARBA00023125"/>
    </source>
</evidence>
<comment type="catalytic activity">
    <reaction evidence="19">
        <text>DNA(n) + a 2'-deoxyribonucleoside 5'-triphosphate = DNA(n+1) + diphosphate</text>
        <dbReference type="Rhea" id="RHEA:22508"/>
        <dbReference type="Rhea" id="RHEA-COMP:17339"/>
        <dbReference type="Rhea" id="RHEA-COMP:17340"/>
        <dbReference type="ChEBI" id="CHEBI:33019"/>
        <dbReference type="ChEBI" id="CHEBI:61560"/>
        <dbReference type="ChEBI" id="CHEBI:173112"/>
        <dbReference type="EC" id="2.7.7.7"/>
    </reaction>
</comment>
<dbReference type="GO" id="GO:0008270">
    <property type="term" value="F:zinc ion binding"/>
    <property type="evidence" value="ECO:0007669"/>
    <property type="project" value="UniProtKB-KW"/>
</dbReference>
<feature type="coiled-coil region" evidence="20">
    <location>
        <begin position="77"/>
        <end position="107"/>
    </location>
</feature>
<evidence type="ECO:0000256" key="5">
    <source>
        <dbReference type="ARBA" id="ARBA00016178"/>
    </source>
</evidence>
<evidence type="ECO:0000256" key="10">
    <source>
        <dbReference type="ARBA" id="ARBA00022723"/>
    </source>
</evidence>
<proteinExistence type="inferred from homology"/>
<dbReference type="OrthoDB" id="1747274at2759"/>
<evidence type="ECO:0000256" key="9">
    <source>
        <dbReference type="ARBA" id="ARBA00022705"/>
    </source>
</evidence>
<dbReference type="Gene3D" id="1.10.150.810">
    <property type="match status" value="2"/>
</dbReference>
<protein>
    <recommendedName>
        <fullName evidence="5">DNA polymerase kappa</fullName>
        <ecNumber evidence="4">2.7.7.7</ecNumber>
    </recommendedName>
</protein>
<keyword evidence="20" id="KW-0175">Coiled coil</keyword>
<evidence type="ECO:0000256" key="6">
    <source>
        <dbReference type="ARBA" id="ARBA00022457"/>
    </source>
</evidence>
<accession>A0A6J8AAD9</accession>
<keyword evidence="12" id="KW-0863">Zinc-finger</keyword>
<evidence type="ECO:0000256" key="18">
    <source>
        <dbReference type="ARBA" id="ARBA00023242"/>
    </source>
</evidence>
<dbReference type="FunFam" id="1.10.150.810:FF:000003">
    <property type="entry name" value="DNA polymerase kappa subunit"/>
    <property type="match status" value="1"/>
</dbReference>
<dbReference type="CDD" id="cd03586">
    <property type="entry name" value="PolY_Pol_IV_kappa"/>
    <property type="match status" value="1"/>
</dbReference>
<keyword evidence="10" id="KW-0479">Metal-binding</keyword>
<evidence type="ECO:0000256" key="17">
    <source>
        <dbReference type="ARBA" id="ARBA00023204"/>
    </source>
</evidence>
<comment type="similarity">
    <text evidence="3">Belongs to the DNA polymerase type-Y family.</text>
</comment>
<evidence type="ECO:0000256" key="11">
    <source>
        <dbReference type="ARBA" id="ARBA00022763"/>
    </source>
</evidence>
<dbReference type="InterPro" id="IPR022880">
    <property type="entry name" value="DNApol_IV"/>
</dbReference>
<evidence type="ECO:0000256" key="19">
    <source>
        <dbReference type="ARBA" id="ARBA00049244"/>
    </source>
</evidence>
<keyword evidence="17" id="KW-0234">DNA repair</keyword>
<keyword evidence="18" id="KW-0539">Nucleus</keyword>
<evidence type="ECO:0000256" key="14">
    <source>
        <dbReference type="ARBA" id="ARBA00022842"/>
    </source>
</evidence>
<keyword evidence="6" id="KW-0515">Mutator protein</keyword>
<keyword evidence="14" id="KW-0460">Magnesium</keyword>
<dbReference type="InterPro" id="IPR043502">
    <property type="entry name" value="DNA/RNA_pol_sf"/>
</dbReference>
<evidence type="ECO:0000256" key="13">
    <source>
        <dbReference type="ARBA" id="ARBA00022833"/>
    </source>
</evidence>
<evidence type="ECO:0000256" key="7">
    <source>
        <dbReference type="ARBA" id="ARBA00022679"/>
    </source>
</evidence>
<keyword evidence="16" id="KW-0238">DNA-binding</keyword>
<dbReference type="PANTHER" id="PTHR11076:SF33">
    <property type="entry name" value="DNA POLYMERASE KAPPA"/>
    <property type="match status" value="1"/>
</dbReference>
<dbReference type="Gene3D" id="3.40.1170.60">
    <property type="match status" value="1"/>
</dbReference>
<comment type="subcellular location">
    <subcellularLocation>
        <location evidence="2">Nucleus</location>
    </subcellularLocation>
</comment>
<keyword evidence="9" id="KW-0235">DNA replication</keyword>
<dbReference type="Proteomes" id="UP000507470">
    <property type="component" value="Unassembled WGS sequence"/>
</dbReference>
<dbReference type="Pfam" id="PF00817">
    <property type="entry name" value="IMS"/>
    <property type="match status" value="1"/>
</dbReference>
<reference evidence="23 24" key="1">
    <citation type="submission" date="2020-06" db="EMBL/GenBank/DDBJ databases">
        <authorList>
            <person name="Li R."/>
            <person name="Bekaert M."/>
        </authorList>
    </citation>
    <scope>NUCLEOTIDE SEQUENCE [LARGE SCALE GENOMIC DNA]</scope>
    <source>
        <strain evidence="24">wild</strain>
    </source>
</reference>
<dbReference type="PROSITE" id="PS50173">
    <property type="entry name" value="UMUC"/>
    <property type="match status" value="1"/>
</dbReference>
<dbReference type="GO" id="GO:0006281">
    <property type="term" value="P:DNA repair"/>
    <property type="evidence" value="ECO:0007669"/>
    <property type="project" value="UniProtKB-KW"/>
</dbReference>
<dbReference type="EMBL" id="CACVKT020001044">
    <property type="protein sequence ID" value="CAC5364700.1"/>
    <property type="molecule type" value="Genomic_DNA"/>
</dbReference>
<evidence type="ECO:0000313" key="23">
    <source>
        <dbReference type="EMBL" id="CAC5364700.1"/>
    </source>
</evidence>
<feature type="domain" description="UmuC" evidence="22">
    <location>
        <begin position="133"/>
        <end position="395"/>
    </location>
</feature>
<feature type="region of interest" description="Disordered" evidence="21">
    <location>
        <begin position="15"/>
        <end position="49"/>
    </location>
</feature>
<keyword evidence="13" id="KW-0862">Zinc</keyword>
<feature type="compositionally biased region" description="Polar residues" evidence="21">
    <location>
        <begin position="19"/>
        <end position="34"/>
    </location>
</feature>
<comment type="cofactor">
    <cofactor evidence="1">
        <name>Mg(2+)</name>
        <dbReference type="ChEBI" id="CHEBI:18420"/>
    </cofactor>
</comment>
<dbReference type="EC" id="2.7.7.7" evidence="4"/>
<dbReference type="GO" id="GO:0042276">
    <property type="term" value="P:error-prone translesion synthesis"/>
    <property type="evidence" value="ECO:0007669"/>
    <property type="project" value="TreeGrafter"/>
</dbReference>
<evidence type="ECO:0000256" key="21">
    <source>
        <dbReference type="SAM" id="MobiDB-lite"/>
    </source>
</evidence>
<keyword evidence="15" id="KW-0239">DNA-directed DNA polymerase</keyword>
<name>A0A6J8AAD9_MYTCO</name>
<dbReference type="AlphaFoldDB" id="A0A6J8AAD9"/>
<dbReference type="GO" id="GO:0005634">
    <property type="term" value="C:nucleus"/>
    <property type="evidence" value="ECO:0007669"/>
    <property type="project" value="UniProtKB-SubCell"/>
</dbReference>
<evidence type="ECO:0000256" key="2">
    <source>
        <dbReference type="ARBA" id="ARBA00004123"/>
    </source>
</evidence>
<dbReference type="GO" id="GO:0003887">
    <property type="term" value="F:DNA-directed DNA polymerase activity"/>
    <property type="evidence" value="ECO:0007669"/>
    <property type="project" value="UniProtKB-KW"/>
</dbReference>
<dbReference type="InterPro" id="IPR050116">
    <property type="entry name" value="DNA_polymerase-Y"/>
</dbReference>
<evidence type="ECO:0000256" key="8">
    <source>
        <dbReference type="ARBA" id="ARBA00022695"/>
    </source>
</evidence>
<evidence type="ECO:0000259" key="22">
    <source>
        <dbReference type="PROSITE" id="PS50173"/>
    </source>
</evidence>
<dbReference type="SUPFAM" id="SSF56672">
    <property type="entry name" value="DNA/RNA polymerases"/>
    <property type="match status" value="1"/>
</dbReference>
<dbReference type="InterPro" id="IPR043128">
    <property type="entry name" value="Rev_trsase/Diguanyl_cyclase"/>
</dbReference>
<dbReference type="FunFam" id="3.40.1170.60:FF:000002">
    <property type="entry name" value="Polymerase (DNA directed) kappa"/>
    <property type="match status" value="1"/>
</dbReference>
<evidence type="ECO:0000256" key="3">
    <source>
        <dbReference type="ARBA" id="ARBA00010945"/>
    </source>
</evidence>
<evidence type="ECO:0000256" key="1">
    <source>
        <dbReference type="ARBA" id="ARBA00001946"/>
    </source>
</evidence>
<gene>
    <name evidence="23" type="ORF">MCOR_5663</name>
</gene>
<evidence type="ECO:0000256" key="12">
    <source>
        <dbReference type="ARBA" id="ARBA00022771"/>
    </source>
</evidence>
<keyword evidence="7 23" id="KW-0808">Transferase</keyword>
<evidence type="ECO:0000256" key="20">
    <source>
        <dbReference type="SAM" id="Coils"/>
    </source>
</evidence>
<dbReference type="FunFam" id="1.10.150.810:FF:000001">
    <property type="entry name" value="DNA polymerase kappa"/>
    <property type="match status" value="1"/>
</dbReference>
<dbReference type="GO" id="GO:0006260">
    <property type="term" value="P:DNA replication"/>
    <property type="evidence" value="ECO:0007669"/>
    <property type="project" value="UniProtKB-KW"/>
</dbReference>
<keyword evidence="11" id="KW-0227">DNA damage</keyword>
<evidence type="ECO:0000313" key="24">
    <source>
        <dbReference type="Proteomes" id="UP000507470"/>
    </source>
</evidence>
<dbReference type="PANTHER" id="PTHR11076">
    <property type="entry name" value="DNA REPAIR POLYMERASE UMUC / TRANSFERASE FAMILY MEMBER"/>
    <property type="match status" value="1"/>
</dbReference>
<keyword evidence="8 23" id="KW-0548">Nucleotidyltransferase</keyword>
<dbReference type="Gene3D" id="3.30.70.270">
    <property type="match status" value="1"/>
</dbReference>
<evidence type="ECO:0000256" key="4">
    <source>
        <dbReference type="ARBA" id="ARBA00012417"/>
    </source>
</evidence>
<dbReference type="InterPro" id="IPR001126">
    <property type="entry name" value="UmuC"/>
</dbReference>
<organism evidence="23 24">
    <name type="scientific">Mytilus coruscus</name>
    <name type="common">Sea mussel</name>
    <dbReference type="NCBI Taxonomy" id="42192"/>
    <lineage>
        <taxon>Eukaryota</taxon>
        <taxon>Metazoa</taxon>
        <taxon>Spiralia</taxon>
        <taxon>Lophotrochozoa</taxon>
        <taxon>Mollusca</taxon>
        <taxon>Bivalvia</taxon>
        <taxon>Autobranchia</taxon>
        <taxon>Pteriomorphia</taxon>
        <taxon>Mytilida</taxon>
        <taxon>Mytiloidea</taxon>
        <taxon>Mytilidae</taxon>
        <taxon>Mytilinae</taxon>
        <taxon>Mytilus</taxon>
    </lineage>
</organism>
<keyword evidence="24" id="KW-1185">Reference proteome</keyword>